<name>A0A6J4STQ8_9SPHN</name>
<organism evidence="2">
    <name type="scientific">uncultured Sphingomonas sp</name>
    <dbReference type="NCBI Taxonomy" id="158754"/>
    <lineage>
        <taxon>Bacteria</taxon>
        <taxon>Pseudomonadati</taxon>
        <taxon>Pseudomonadota</taxon>
        <taxon>Alphaproteobacteria</taxon>
        <taxon>Sphingomonadales</taxon>
        <taxon>Sphingomonadaceae</taxon>
        <taxon>Sphingomonas</taxon>
        <taxon>environmental samples</taxon>
    </lineage>
</organism>
<gene>
    <name evidence="2" type="ORF">AVDCRST_MAG44-1045</name>
</gene>
<evidence type="ECO:0000256" key="1">
    <source>
        <dbReference type="SAM" id="MobiDB-lite"/>
    </source>
</evidence>
<feature type="region of interest" description="Disordered" evidence="1">
    <location>
        <begin position="1"/>
        <end position="23"/>
    </location>
</feature>
<sequence>MAPDAWQPASHRPTQAENNASPGTRGVLVVAIAGGVVPVGEPSMVANTGRTA</sequence>
<feature type="compositionally biased region" description="Polar residues" evidence="1">
    <location>
        <begin position="12"/>
        <end position="22"/>
    </location>
</feature>
<proteinExistence type="predicted"/>
<dbReference type="AlphaFoldDB" id="A0A6J4STQ8"/>
<protein>
    <submittedName>
        <fullName evidence="2">Uncharacterized protein</fullName>
    </submittedName>
</protein>
<accession>A0A6J4STQ8</accession>
<dbReference type="EMBL" id="CADCVY010000069">
    <property type="protein sequence ID" value="CAA9504934.1"/>
    <property type="molecule type" value="Genomic_DNA"/>
</dbReference>
<evidence type="ECO:0000313" key="2">
    <source>
        <dbReference type="EMBL" id="CAA9504934.1"/>
    </source>
</evidence>
<reference evidence="2" key="1">
    <citation type="submission" date="2020-02" db="EMBL/GenBank/DDBJ databases">
        <authorList>
            <person name="Meier V. D."/>
        </authorList>
    </citation>
    <scope>NUCLEOTIDE SEQUENCE</scope>
    <source>
        <strain evidence="2">AVDCRST_MAG44</strain>
    </source>
</reference>